<name>A0ACB8NI94_CITSI</name>
<evidence type="ECO:0000313" key="2">
    <source>
        <dbReference type="Proteomes" id="UP000829398"/>
    </source>
</evidence>
<evidence type="ECO:0000313" key="1">
    <source>
        <dbReference type="EMBL" id="KAH9797284.1"/>
    </source>
</evidence>
<dbReference type="EMBL" id="CM039171">
    <property type="protein sequence ID" value="KAH9797284.1"/>
    <property type="molecule type" value="Genomic_DNA"/>
</dbReference>
<proteinExistence type="predicted"/>
<accession>A0ACB8NI94</accession>
<sequence>MGELFDIEGHFGQYVSIFDVKDDTAGLSTTVFGNRCKEMSRTGCGSWSLNLPSTALKSNHPSVNILKSNTLYSPDRLVSGSYLRPSPRFCGQIKAPATAAGMEAEQSGGTATNSISNPPMKLLFVEMGVGYDQHGQDVTAAAMRACRDAISSNSIPAFRRVCRISRLVLSCFPRNGSSARATILISCIEISGLLISSIFPEKRLLNFVSAGSIPGVSFEQMKLLIKLGVPHSLQQLLDIERVKSVFPYGKILDVEVVDGGLICSSGVHVAELGDKNDDCYIVNAAVYVGY</sequence>
<reference evidence="2" key="1">
    <citation type="journal article" date="2023" name="Hortic. Res.">
        <title>A chromosome-level phased genome enabling allele-level studies in sweet orange: a case study on citrus Huanglongbing tolerance.</title>
        <authorList>
            <person name="Wu B."/>
            <person name="Yu Q."/>
            <person name="Deng Z."/>
            <person name="Duan Y."/>
            <person name="Luo F."/>
            <person name="Gmitter F. Jr."/>
        </authorList>
    </citation>
    <scope>NUCLEOTIDE SEQUENCE [LARGE SCALE GENOMIC DNA]</scope>
    <source>
        <strain evidence="2">cv. Valencia</strain>
    </source>
</reference>
<comment type="caution">
    <text evidence="1">The sequence shown here is derived from an EMBL/GenBank/DDBJ whole genome shotgun (WGS) entry which is preliminary data.</text>
</comment>
<dbReference type="Proteomes" id="UP000829398">
    <property type="component" value="Chromosome 2"/>
</dbReference>
<protein>
    <submittedName>
        <fullName evidence="1">50S ribosomal protein L34</fullName>
    </submittedName>
</protein>
<keyword evidence="1" id="KW-0687">Ribonucleoprotein</keyword>
<organism evidence="1 2">
    <name type="scientific">Citrus sinensis</name>
    <name type="common">Sweet orange</name>
    <name type="synonym">Citrus aurantium var. sinensis</name>
    <dbReference type="NCBI Taxonomy" id="2711"/>
    <lineage>
        <taxon>Eukaryota</taxon>
        <taxon>Viridiplantae</taxon>
        <taxon>Streptophyta</taxon>
        <taxon>Embryophyta</taxon>
        <taxon>Tracheophyta</taxon>
        <taxon>Spermatophyta</taxon>
        <taxon>Magnoliopsida</taxon>
        <taxon>eudicotyledons</taxon>
        <taxon>Gunneridae</taxon>
        <taxon>Pentapetalae</taxon>
        <taxon>rosids</taxon>
        <taxon>malvids</taxon>
        <taxon>Sapindales</taxon>
        <taxon>Rutaceae</taxon>
        <taxon>Aurantioideae</taxon>
        <taxon>Citrus</taxon>
    </lineage>
</organism>
<keyword evidence="2" id="KW-1185">Reference proteome</keyword>
<keyword evidence="1" id="KW-0689">Ribosomal protein</keyword>
<gene>
    <name evidence="1" type="ORF">KPL71_005814</name>
</gene>